<evidence type="ECO:0000256" key="9">
    <source>
        <dbReference type="SAM" id="Phobius"/>
    </source>
</evidence>
<dbReference type="FunFam" id="1.10.287.70:FF:000167">
    <property type="entry name" value="Two-pore potassium channel 2-like"/>
    <property type="match status" value="1"/>
</dbReference>
<dbReference type="STRING" id="35608.A0A2U1PGX2"/>
<keyword evidence="12" id="KW-1185">Reference proteome</keyword>
<dbReference type="Pfam" id="PF07885">
    <property type="entry name" value="Ion_trans_2"/>
    <property type="match status" value="1"/>
</dbReference>
<evidence type="ECO:0000313" key="11">
    <source>
        <dbReference type="EMBL" id="PWA84989.1"/>
    </source>
</evidence>
<evidence type="ECO:0000256" key="7">
    <source>
        <dbReference type="ARBA" id="ARBA00023136"/>
    </source>
</evidence>
<dbReference type="SUPFAM" id="SSF81324">
    <property type="entry name" value="Voltage-gated potassium channels"/>
    <property type="match status" value="1"/>
</dbReference>
<dbReference type="AlphaFoldDB" id="A0A2U1PGX2"/>
<evidence type="ECO:0000256" key="8">
    <source>
        <dbReference type="ARBA" id="ARBA00023303"/>
    </source>
</evidence>
<evidence type="ECO:0000256" key="4">
    <source>
        <dbReference type="ARBA" id="ARBA00022692"/>
    </source>
</evidence>
<gene>
    <name evidence="11" type="ORF">CTI12_AA154500</name>
</gene>
<evidence type="ECO:0000256" key="5">
    <source>
        <dbReference type="ARBA" id="ARBA00022989"/>
    </source>
</evidence>
<feature type="transmembrane region" description="Helical" evidence="9">
    <location>
        <begin position="57"/>
        <end position="78"/>
    </location>
</feature>
<dbReference type="PANTHER" id="PTHR11003">
    <property type="entry name" value="POTASSIUM CHANNEL, SUBFAMILY K"/>
    <property type="match status" value="1"/>
</dbReference>
<dbReference type="InterPro" id="IPR013099">
    <property type="entry name" value="K_chnl_dom"/>
</dbReference>
<dbReference type="EMBL" id="PKPP01001170">
    <property type="protein sequence ID" value="PWA84989.1"/>
    <property type="molecule type" value="Genomic_DNA"/>
</dbReference>
<reference evidence="11 12" key="1">
    <citation type="journal article" date="2018" name="Mol. Plant">
        <title>The genome of Artemisia annua provides insight into the evolution of Asteraceae family and artemisinin biosynthesis.</title>
        <authorList>
            <person name="Shen Q."/>
            <person name="Zhang L."/>
            <person name="Liao Z."/>
            <person name="Wang S."/>
            <person name="Yan T."/>
            <person name="Shi P."/>
            <person name="Liu M."/>
            <person name="Fu X."/>
            <person name="Pan Q."/>
            <person name="Wang Y."/>
            <person name="Lv Z."/>
            <person name="Lu X."/>
            <person name="Zhang F."/>
            <person name="Jiang W."/>
            <person name="Ma Y."/>
            <person name="Chen M."/>
            <person name="Hao X."/>
            <person name="Li L."/>
            <person name="Tang Y."/>
            <person name="Lv G."/>
            <person name="Zhou Y."/>
            <person name="Sun X."/>
            <person name="Brodelius P.E."/>
            <person name="Rose J.K.C."/>
            <person name="Tang K."/>
        </authorList>
    </citation>
    <scope>NUCLEOTIDE SEQUENCE [LARGE SCALE GENOMIC DNA]</scope>
    <source>
        <strain evidence="12">cv. Huhao1</strain>
        <tissue evidence="11">Leaf</tissue>
    </source>
</reference>
<dbReference type="Proteomes" id="UP000245207">
    <property type="component" value="Unassembled WGS sequence"/>
</dbReference>
<keyword evidence="3" id="KW-0813">Transport</keyword>
<dbReference type="GO" id="GO:0030322">
    <property type="term" value="P:stabilization of membrane potential"/>
    <property type="evidence" value="ECO:0007669"/>
    <property type="project" value="TreeGrafter"/>
</dbReference>
<feature type="transmembrane region" description="Helical" evidence="9">
    <location>
        <begin position="5"/>
        <end position="24"/>
    </location>
</feature>
<dbReference type="GO" id="GO:0022841">
    <property type="term" value="F:potassium ion leak channel activity"/>
    <property type="evidence" value="ECO:0007669"/>
    <property type="project" value="TreeGrafter"/>
</dbReference>
<comment type="subcellular location">
    <subcellularLocation>
        <location evidence="1">Membrane</location>
        <topology evidence="1">Multi-pass membrane protein</topology>
    </subcellularLocation>
</comment>
<accession>A0A2U1PGX2</accession>
<comment type="caution">
    <text evidence="11">The sequence shown here is derived from an EMBL/GenBank/DDBJ whole genome shotgun (WGS) entry which is preliminary data.</text>
</comment>
<evidence type="ECO:0000256" key="1">
    <source>
        <dbReference type="ARBA" id="ARBA00004141"/>
    </source>
</evidence>
<organism evidence="11 12">
    <name type="scientific">Artemisia annua</name>
    <name type="common">Sweet wormwood</name>
    <dbReference type="NCBI Taxonomy" id="35608"/>
    <lineage>
        <taxon>Eukaryota</taxon>
        <taxon>Viridiplantae</taxon>
        <taxon>Streptophyta</taxon>
        <taxon>Embryophyta</taxon>
        <taxon>Tracheophyta</taxon>
        <taxon>Spermatophyta</taxon>
        <taxon>Magnoliopsida</taxon>
        <taxon>eudicotyledons</taxon>
        <taxon>Gunneridae</taxon>
        <taxon>Pentapetalae</taxon>
        <taxon>asterids</taxon>
        <taxon>campanulids</taxon>
        <taxon>Asterales</taxon>
        <taxon>Asteraceae</taxon>
        <taxon>Asteroideae</taxon>
        <taxon>Anthemideae</taxon>
        <taxon>Artemisiinae</taxon>
        <taxon>Artemisia</taxon>
    </lineage>
</organism>
<dbReference type="GO" id="GO:0009705">
    <property type="term" value="C:plant-type vacuole membrane"/>
    <property type="evidence" value="ECO:0007669"/>
    <property type="project" value="TreeGrafter"/>
</dbReference>
<dbReference type="PANTHER" id="PTHR11003:SF268">
    <property type="entry name" value="TWO-PORE POTASSIUM CHANNEL 4-RELATED"/>
    <property type="match status" value="1"/>
</dbReference>
<keyword evidence="7 9" id="KW-0472">Membrane</keyword>
<comment type="similarity">
    <text evidence="2">Belongs to the two pore domain potassium channel (TC 1.A.1.7) family.</text>
</comment>
<sequence length="167" mass="19111">MKVCLALGVVMLSIGIGVFVLYYVEGLGWVDSFYLSVLSVTTVGYGDKAFETLEGRLFASFWLLFSTLMVARAFLYLAEARIDKRHRRVANWVLQREITVKDMLDADMNNNGFLRDWEAKKKLCGLGLGLIPGLTRLTRYIGQMGRPIIIQRFRFWSYGLKNVPCRI</sequence>
<keyword evidence="8 11" id="KW-0407">Ion channel</keyword>
<keyword evidence="5 9" id="KW-1133">Transmembrane helix</keyword>
<evidence type="ECO:0000256" key="2">
    <source>
        <dbReference type="ARBA" id="ARBA00010159"/>
    </source>
</evidence>
<dbReference type="Gene3D" id="1.10.287.70">
    <property type="match status" value="1"/>
</dbReference>
<dbReference type="OrthoDB" id="415460at2759"/>
<keyword evidence="4 9" id="KW-0812">Transmembrane</keyword>
<dbReference type="InterPro" id="IPR003280">
    <property type="entry name" value="2pore_dom_K_chnl"/>
</dbReference>
<keyword evidence="6" id="KW-0406">Ion transport</keyword>
<dbReference type="GO" id="GO:0005886">
    <property type="term" value="C:plasma membrane"/>
    <property type="evidence" value="ECO:0007669"/>
    <property type="project" value="TreeGrafter"/>
</dbReference>
<protein>
    <submittedName>
        <fullName evidence="11">Ca2+ activated outward rectifying K+ channel 5</fullName>
    </submittedName>
</protein>
<name>A0A2U1PGX2_ARTAN</name>
<proteinExistence type="inferred from homology"/>
<evidence type="ECO:0000256" key="3">
    <source>
        <dbReference type="ARBA" id="ARBA00022448"/>
    </source>
</evidence>
<dbReference type="GO" id="GO:0015271">
    <property type="term" value="F:outward rectifier potassium channel activity"/>
    <property type="evidence" value="ECO:0007669"/>
    <property type="project" value="TreeGrafter"/>
</dbReference>
<evidence type="ECO:0000259" key="10">
    <source>
        <dbReference type="Pfam" id="PF07885"/>
    </source>
</evidence>
<evidence type="ECO:0000256" key="6">
    <source>
        <dbReference type="ARBA" id="ARBA00023065"/>
    </source>
</evidence>
<feature type="domain" description="Potassium channel" evidence="10">
    <location>
        <begin position="12"/>
        <end position="79"/>
    </location>
</feature>
<evidence type="ECO:0000313" key="12">
    <source>
        <dbReference type="Proteomes" id="UP000245207"/>
    </source>
</evidence>